<sequence>MGMKSEMRKAFFKEEKWMILLFVFCSITGYVLSVIFNGGPATYSGPIGLWLGFCLHEASNYKRFKKKWKTRRQCSVFKSL</sequence>
<dbReference type="RefSeq" id="WP_301722846.1">
    <property type="nucleotide sequence ID" value="NZ_JAUJWV010000001.1"/>
</dbReference>
<keyword evidence="2" id="KW-1185">Reference proteome</keyword>
<comment type="caution">
    <text evidence="1">The sequence shown here is derived from an EMBL/GenBank/DDBJ whole genome shotgun (WGS) entry which is preliminary data.</text>
</comment>
<dbReference type="EMBL" id="JAUJWV010000001">
    <property type="protein sequence ID" value="MDN7240950.1"/>
    <property type="molecule type" value="Genomic_DNA"/>
</dbReference>
<accession>A0ABT8N072</accession>
<evidence type="ECO:0000313" key="1">
    <source>
        <dbReference type="EMBL" id="MDN7240950.1"/>
    </source>
</evidence>
<protein>
    <submittedName>
        <fullName evidence="1">Uncharacterized protein</fullName>
    </submittedName>
</protein>
<organism evidence="1 2">
    <name type="scientific">Planococcus shixiaomingii</name>
    <dbReference type="NCBI Taxonomy" id="3058393"/>
    <lineage>
        <taxon>Bacteria</taxon>
        <taxon>Bacillati</taxon>
        <taxon>Bacillota</taxon>
        <taxon>Bacilli</taxon>
        <taxon>Bacillales</taxon>
        <taxon>Caryophanaceae</taxon>
        <taxon>Planococcus</taxon>
    </lineage>
</organism>
<name>A0ABT8N072_9BACL</name>
<gene>
    <name evidence="1" type="ORF">QWY14_04070</name>
</gene>
<evidence type="ECO:0000313" key="2">
    <source>
        <dbReference type="Proteomes" id="UP001172055"/>
    </source>
</evidence>
<proteinExistence type="predicted"/>
<reference evidence="1 2" key="1">
    <citation type="submission" date="2023-06" db="EMBL/GenBank/DDBJ databases">
        <title>Novel species in genus Planococcus.</title>
        <authorList>
            <person name="Ning S."/>
        </authorList>
    </citation>
    <scope>NUCLEOTIDE SEQUENCE [LARGE SCALE GENOMIC DNA]</scope>
    <source>
        <strain evidence="1 2">N028</strain>
    </source>
</reference>
<dbReference type="Proteomes" id="UP001172055">
    <property type="component" value="Unassembled WGS sequence"/>
</dbReference>